<reference evidence="2" key="1">
    <citation type="journal article" date="2022" name="bioRxiv">
        <title>Sequencing and chromosome-scale assembly of the giantPleurodeles waltlgenome.</title>
        <authorList>
            <person name="Brown T."/>
            <person name="Elewa A."/>
            <person name="Iarovenko S."/>
            <person name="Subramanian E."/>
            <person name="Araus A.J."/>
            <person name="Petzold A."/>
            <person name="Susuki M."/>
            <person name="Suzuki K.-i.T."/>
            <person name="Hayashi T."/>
            <person name="Toyoda A."/>
            <person name="Oliveira C."/>
            <person name="Osipova E."/>
            <person name="Leigh N.D."/>
            <person name="Simon A."/>
            <person name="Yun M.H."/>
        </authorList>
    </citation>
    <scope>NUCLEOTIDE SEQUENCE</scope>
    <source>
        <strain evidence="2">20211129_DDA</strain>
        <tissue evidence="2">Liver</tissue>
    </source>
</reference>
<sequence>MECLVYVKRRLVMHLLANIARDGIRSGTSMVTRALLRWLSGRARPALGARPEEVKDPRTGTLIREAKSWQCGPLNNVKKQRGGPCAALLRKGSGGTPGLPVLARSEAEGIPCFAANAIPNYADEQPDLSASHSSGDEGRRCY</sequence>
<dbReference type="Proteomes" id="UP001066276">
    <property type="component" value="Chromosome 9"/>
</dbReference>
<protein>
    <submittedName>
        <fullName evidence="2">Uncharacterized protein</fullName>
    </submittedName>
</protein>
<feature type="region of interest" description="Disordered" evidence="1">
    <location>
        <begin position="123"/>
        <end position="142"/>
    </location>
</feature>
<name>A0AAV7N3C0_PLEWA</name>
<organism evidence="2 3">
    <name type="scientific">Pleurodeles waltl</name>
    <name type="common">Iberian ribbed newt</name>
    <dbReference type="NCBI Taxonomy" id="8319"/>
    <lineage>
        <taxon>Eukaryota</taxon>
        <taxon>Metazoa</taxon>
        <taxon>Chordata</taxon>
        <taxon>Craniata</taxon>
        <taxon>Vertebrata</taxon>
        <taxon>Euteleostomi</taxon>
        <taxon>Amphibia</taxon>
        <taxon>Batrachia</taxon>
        <taxon>Caudata</taxon>
        <taxon>Salamandroidea</taxon>
        <taxon>Salamandridae</taxon>
        <taxon>Pleurodelinae</taxon>
        <taxon>Pleurodeles</taxon>
    </lineage>
</organism>
<evidence type="ECO:0000313" key="3">
    <source>
        <dbReference type="Proteomes" id="UP001066276"/>
    </source>
</evidence>
<accession>A0AAV7N3C0</accession>
<dbReference type="AlphaFoldDB" id="A0AAV7N3C0"/>
<comment type="caution">
    <text evidence="2">The sequence shown here is derived from an EMBL/GenBank/DDBJ whole genome shotgun (WGS) entry which is preliminary data.</text>
</comment>
<proteinExistence type="predicted"/>
<gene>
    <name evidence="2" type="ORF">NDU88_007871</name>
</gene>
<dbReference type="EMBL" id="JANPWB010000013">
    <property type="protein sequence ID" value="KAJ1110520.1"/>
    <property type="molecule type" value="Genomic_DNA"/>
</dbReference>
<evidence type="ECO:0000313" key="2">
    <source>
        <dbReference type="EMBL" id="KAJ1110520.1"/>
    </source>
</evidence>
<keyword evidence="3" id="KW-1185">Reference proteome</keyword>
<evidence type="ECO:0000256" key="1">
    <source>
        <dbReference type="SAM" id="MobiDB-lite"/>
    </source>
</evidence>